<feature type="compositionally biased region" description="Polar residues" evidence="1">
    <location>
        <begin position="97"/>
        <end position="108"/>
    </location>
</feature>
<protein>
    <submittedName>
        <fullName evidence="2">Uncharacterized protein</fullName>
    </submittedName>
</protein>
<organism evidence="2 3">
    <name type="scientific">Amanita thiersii Skay4041</name>
    <dbReference type="NCBI Taxonomy" id="703135"/>
    <lineage>
        <taxon>Eukaryota</taxon>
        <taxon>Fungi</taxon>
        <taxon>Dikarya</taxon>
        <taxon>Basidiomycota</taxon>
        <taxon>Agaricomycotina</taxon>
        <taxon>Agaricomycetes</taxon>
        <taxon>Agaricomycetidae</taxon>
        <taxon>Agaricales</taxon>
        <taxon>Pluteineae</taxon>
        <taxon>Amanitaceae</taxon>
        <taxon>Amanita</taxon>
    </lineage>
</organism>
<evidence type="ECO:0000313" key="2">
    <source>
        <dbReference type="EMBL" id="PFH51202.1"/>
    </source>
</evidence>
<sequence length="321" mass="36275">MSATFVQVTVPVLTGQVVHLAIMAHHQSPSQAPANILTGWCLWSLYSRWANNRRLESHTYGLWNTILFQLIKDLRYCFVSPQFILQSQPEGNEPTYPRSSADTEPTSDVNELKPDFCINTVELEPRGPLPQPATWDMLKVQSYRIILILELKRIAPRQSATQNKFLHELMNLMTDAASDVIASATMAFNGDQALEQVILMARSGEWWTWRQCTRQECLAIKLGSTSSESPSPPESLGKRHVESDEPGPDSKSPPTRRNPKRQAAQKLKQVRYKEIETGKSAQPAMTRTGKQKAKSTGKQKVKSTVPVRYDFSDQELRFIHA</sequence>
<accession>A0A2A9NU53</accession>
<feature type="region of interest" description="Disordered" evidence="1">
    <location>
        <begin position="89"/>
        <end position="108"/>
    </location>
</feature>
<proteinExistence type="predicted"/>
<dbReference type="EMBL" id="KZ301990">
    <property type="protein sequence ID" value="PFH51202.1"/>
    <property type="molecule type" value="Genomic_DNA"/>
</dbReference>
<reference evidence="2 3" key="1">
    <citation type="submission" date="2014-02" db="EMBL/GenBank/DDBJ databases">
        <title>Transposable element dynamics among asymbiotic and ectomycorrhizal Amanita fungi.</title>
        <authorList>
            <consortium name="DOE Joint Genome Institute"/>
            <person name="Hess J."/>
            <person name="Skrede I."/>
            <person name="Wolfe B."/>
            <person name="LaButti K."/>
            <person name="Ohm R.A."/>
            <person name="Grigoriev I.V."/>
            <person name="Pringle A."/>
        </authorList>
    </citation>
    <scope>NUCLEOTIDE SEQUENCE [LARGE SCALE GENOMIC DNA]</scope>
    <source>
        <strain evidence="2 3">SKay4041</strain>
    </source>
</reference>
<keyword evidence="3" id="KW-1185">Reference proteome</keyword>
<name>A0A2A9NU53_9AGAR</name>
<dbReference type="AlphaFoldDB" id="A0A2A9NU53"/>
<evidence type="ECO:0000256" key="1">
    <source>
        <dbReference type="SAM" id="MobiDB-lite"/>
    </source>
</evidence>
<dbReference type="OrthoDB" id="2610860at2759"/>
<evidence type="ECO:0000313" key="3">
    <source>
        <dbReference type="Proteomes" id="UP000242287"/>
    </source>
</evidence>
<feature type="compositionally biased region" description="Basic residues" evidence="1">
    <location>
        <begin position="289"/>
        <end position="301"/>
    </location>
</feature>
<feature type="region of interest" description="Disordered" evidence="1">
    <location>
        <begin position="223"/>
        <end position="303"/>
    </location>
</feature>
<dbReference type="Proteomes" id="UP000242287">
    <property type="component" value="Unassembled WGS sequence"/>
</dbReference>
<gene>
    <name evidence="2" type="ORF">AMATHDRAFT_3205</name>
</gene>